<feature type="compositionally biased region" description="Low complexity" evidence="1">
    <location>
        <begin position="59"/>
        <end position="68"/>
    </location>
</feature>
<dbReference type="Gene3D" id="1.20.5.170">
    <property type="match status" value="1"/>
</dbReference>
<dbReference type="SUPFAM" id="SSF57959">
    <property type="entry name" value="Leucine zipper domain"/>
    <property type="match status" value="1"/>
</dbReference>
<dbReference type="CDD" id="cd14688">
    <property type="entry name" value="bZIP_YAP"/>
    <property type="match status" value="1"/>
</dbReference>
<organism evidence="2 3">
    <name type="scientific">Penicillium salamii</name>
    <dbReference type="NCBI Taxonomy" id="1612424"/>
    <lineage>
        <taxon>Eukaryota</taxon>
        <taxon>Fungi</taxon>
        <taxon>Dikarya</taxon>
        <taxon>Ascomycota</taxon>
        <taxon>Pezizomycotina</taxon>
        <taxon>Eurotiomycetes</taxon>
        <taxon>Eurotiomycetidae</taxon>
        <taxon>Eurotiales</taxon>
        <taxon>Aspergillaceae</taxon>
        <taxon>Penicillium</taxon>
    </lineage>
</organism>
<dbReference type="AlphaFoldDB" id="A0A9W4I3C3"/>
<evidence type="ECO:0000313" key="3">
    <source>
        <dbReference type="Proteomes" id="UP001152649"/>
    </source>
</evidence>
<evidence type="ECO:0000256" key="1">
    <source>
        <dbReference type="SAM" id="MobiDB-lite"/>
    </source>
</evidence>
<comment type="caution">
    <text evidence="2">The sequence shown here is derived from an EMBL/GenBank/DDBJ whole genome shotgun (WGS) entry which is preliminary data.</text>
</comment>
<proteinExistence type="predicted"/>
<dbReference type="PANTHER" id="PTHR40618">
    <property type="entry name" value="B-ZIP TRANSCRIPTION FACTOR (EUROFUNG)-RELATED"/>
    <property type="match status" value="1"/>
</dbReference>
<name>A0A9W4I3C3_9EURO</name>
<keyword evidence="3" id="KW-1185">Reference proteome</keyword>
<accession>A0A9W4I3C3</accession>
<reference evidence="2" key="1">
    <citation type="submission" date="2021-07" db="EMBL/GenBank/DDBJ databases">
        <authorList>
            <person name="Branca A.L. A."/>
        </authorList>
    </citation>
    <scope>NUCLEOTIDE SEQUENCE</scope>
</reference>
<feature type="region of interest" description="Disordered" evidence="1">
    <location>
        <begin position="31"/>
        <end position="68"/>
    </location>
</feature>
<dbReference type="InterPro" id="IPR046347">
    <property type="entry name" value="bZIP_sf"/>
</dbReference>
<dbReference type="OrthoDB" id="6220758at2759"/>
<dbReference type="EMBL" id="CAJVPG010000011">
    <property type="protein sequence ID" value="CAG8226280.1"/>
    <property type="molecule type" value="Genomic_DNA"/>
</dbReference>
<dbReference type="GO" id="GO:0003700">
    <property type="term" value="F:DNA-binding transcription factor activity"/>
    <property type="evidence" value="ECO:0007669"/>
    <property type="project" value="InterPro"/>
</dbReference>
<gene>
    <name evidence="2" type="ORF">PSALAMII_LOCUS167</name>
</gene>
<dbReference type="PANTHER" id="PTHR40618:SF1">
    <property type="entry name" value="B-ZIP TRANSCRIPTION FACTOR (EUROFUNG)"/>
    <property type="match status" value="1"/>
</dbReference>
<dbReference type="Proteomes" id="UP001152649">
    <property type="component" value="Unassembled WGS sequence"/>
</dbReference>
<sequence length="421" mass="47409">MPKSWRRPGQARYSWAPTRTALAYLMMPMAPARSTPLGRPRKPPEDGLSRRRAQVREAQQSYRSRQQSQLSSLKARVVQLEDAFNRLSQTVHTFDDQVIQNGSQWPQPRLFRAVEMLCDDIASQFKCAGIHLQRPSKTYRKQQPQVMEERARTQAAPSPLIRTRTDYPSQFWNLFMGSSSVMIPSSTTQSVVEPGIIPFSPTPTFETNTIQYATSPFTQRLFRACAESGLRLLSNTSFTDEDIGRCFGLLLQKMAREDIRDYFTRVVSIQPCNPIIDDRFPFISLGGAGTHFSSPSNDASQVLSLMQRTNGVCHIASDEQWFDVHDVERYLSNQGIIVGEFPSPTSPVHHLHSENGVTSNLVAIQGASPSTTMTMVISEYRLIHKLSQIPVDLGCVAGFRRSDVERVVYQNLRRIAIGDPG</sequence>
<evidence type="ECO:0008006" key="4">
    <source>
        <dbReference type="Google" id="ProtNLM"/>
    </source>
</evidence>
<evidence type="ECO:0000313" key="2">
    <source>
        <dbReference type="EMBL" id="CAG8226280.1"/>
    </source>
</evidence>
<protein>
    <recommendedName>
        <fullName evidence="4">BZIP transcription factor, bZIP-1</fullName>
    </recommendedName>
</protein>